<evidence type="ECO:0000313" key="2">
    <source>
        <dbReference type="Proteomes" id="UP000509638"/>
    </source>
</evidence>
<sequence length="319" mass="35237">MDRPERRHPVLRGDPMSERGCELGCTVPDLHFATCVDYGLVVDAAVEDGAMERPERSCKGCAPAPARDGVMVCDRCYRRMRGHIDNAADLVGRLRSLADPRKAMVYDALRSSSGKGAEAPAPTPADLIDASEDVMRSLRSWAVFVDPRSGIVGGMPAGAGSLAAYDYARSCANVILGDFDRIANHADDVKQLAEAVLVRHPVDEDGVRPFWSIVDAVSRYRLERPDAAHVVDADADEALEVSAVAEWRDRLITKDEAARAKYAGSERTLKRWREREGLVPRAITQGPMGRVTWFRESEVLEIRERMRDRVGRPRKAVTA</sequence>
<dbReference type="AlphaFoldDB" id="A0A7D5EWG9"/>
<reference evidence="1 2" key="1">
    <citation type="submission" date="2020-06" db="EMBL/GenBank/DDBJ databases">
        <authorList>
            <person name="Jo H."/>
        </authorList>
    </citation>
    <scope>NUCLEOTIDE SEQUENCE [LARGE SCALE GENOMIC DNA]</scope>
    <source>
        <strain evidence="1 2">I46</strain>
    </source>
</reference>
<dbReference type="RefSeq" id="WP_178010415.1">
    <property type="nucleotide sequence ID" value="NZ_CP058316.1"/>
</dbReference>
<accession>A0A7D5EWG9</accession>
<name>A0A7D5EWG9_9MICO</name>
<evidence type="ECO:0000313" key="1">
    <source>
        <dbReference type="EMBL" id="QLD10910.1"/>
    </source>
</evidence>
<gene>
    <name evidence="1" type="ORF">HW566_03380</name>
</gene>
<organism evidence="1 2">
    <name type="scientific">Microbacterium oleivorans</name>
    <dbReference type="NCBI Taxonomy" id="273677"/>
    <lineage>
        <taxon>Bacteria</taxon>
        <taxon>Bacillati</taxon>
        <taxon>Actinomycetota</taxon>
        <taxon>Actinomycetes</taxon>
        <taxon>Micrococcales</taxon>
        <taxon>Microbacteriaceae</taxon>
        <taxon>Microbacterium</taxon>
    </lineage>
</organism>
<proteinExistence type="predicted"/>
<dbReference type="Proteomes" id="UP000509638">
    <property type="component" value="Chromosome"/>
</dbReference>
<protein>
    <submittedName>
        <fullName evidence="1">Uncharacterized protein</fullName>
    </submittedName>
</protein>
<dbReference type="EMBL" id="CP058316">
    <property type="protein sequence ID" value="QLD10910.1"/>
    <property type="molecule type" value="Genomic_DNA"/>
</dbReference>